<evidence type="ECO:0000313" key="1">
    <source>
        <dbReference type="EMBL" id="EKV28586.1"/>
    </source>
</evidence>
<dbReference type="OrthoDB" id="256574at2"/>
<comment type="caution">
    <text evidence="1">The sequence shown here is derived from an EMBL/GenBank/DDBJ whole genome shotgun (WGS) entry which is preliminary data.</text>
</comment>
<dbReference type="STRING" id="1238182.C882_0797"/>
<dbReference type="Proteomes" id="UP000009881">
    <property type="component" value="Unassembled WGS sequence"/>
</dbReference>
<name>K9HJ09_9PROT</name>
<keyword evidence="1" id="KW-0418">Kinase</keyword>
<dbReference type="GO" id="GO:0008671">
    <property type="term" value="F:2-dehydro-3-deoxygalactonokinase activity"/>
    <property type="evidence" value="ECO:0007669"/>
    <property type="project" value="InterPro"/>
</dbReference>
<dbReference type="Gene3D" id="3.30.420.300">
    <property type="entry name" value="2-keto-3-deoxy-galactonokinase, substrate binding domain"/>
    <property type="match status" value="1"/>
</dbReference>
<dbReference type="PATRIC" id="fig|1238182.3.peg.3011"/>
<dbReference type="InterPro" id="IPR042258">
    <property type="entry name" value="DGOK_N"/>
</dbReference>
<dbReference type="CDD" id="cd24012">
    <property type="entry name" value="ASKHA_NBD_KDGal-kinase"/>
    <property type="match status" value="1"/>
</dbReference>
<dbReference type="GO" id="GO:0034194">
    <property type="term" value="P:D-galactonate catabolic process"/>
    <property type="evidence" value="ECO:0007669"/>
    <property type="project" value="InterPro"/>
</dbReference>
<dbReference type="eggNOG" id="COG3734">
    <property type="taxonomic scope" value="Bacteria"/>
</dbReference>
<keyword evidence="1" id="KW-0808">Transferase</keyword>
<reference evidence="1 2" key="1">
    <citation type="journal article" date="2013" name="Genome Announc.">
        <title>Draft Genome Sequence of an Alphaproteobacterium, Caenispirillum salinarum AK4(T), Isolated from a Solar Saltern.</title>
        <authorList>
            <person name="Khatri I."/>
            <person name="Singh A."/>
            <person name="Korpole S."/>
            <person name="Pinnaka A.K."/>
            <person name="Subramanian S."/>
        </authorList>
    </citation>
    <scope>NUCLEOTIDE SEQUENCE [LARGE SCALE GENOMIC DNA]</scope>
    <source>
        <strain evidence="1 2">AK4</strain>
    </source>
</reference>
<dbReference type="EMBL" id="ANHY01000015">
    <property type="protein sequence ID" value="EKV28586.1"/>
    <property type="molecule type" value="Genomic_DNA"/>
</dbReference>
<evidence type="ECO:0000313" key="2">
    <source>
        <dbReference type="Proteomes" id="UP000009881"/>
    </source>
</evidence>
<gene>
    <name evidence="1" type="ORF">C882_0797</name>
</gene>
<dbReference type="InterPro" id="IPR042257">
    <property type="entry name" value="DGOK_C"/>
</dbReference>
<dbReference type="Gene3D" id="3.30.420.310">
    <property type="entry name" value="2-keto-3-deoxy-galactonokinase, C-terminal domain"/>
    <property type="match status" value="1"/>
</dbReference>
<proteinExistence type="predicted"/>
<dbReference type="RefSeq" id="WP_009541454.1">
    <property type="nucleotide sequence ID" value="NZ_ANHY01000015.1"/>
</dbReference>
<dbReference type="AlphaFoldDB" id="K9HJ09"/>
<organism evidence="1 2">
    <name type="scientific">Caenispirillum salinarum AK4</name>
    <dbReference type="NCBI Taxonomy" id="1238182"/>
    <lineage>
        <taxon>Bacteria</taxon>
        <taxon>Pseudomonadati</taxon>
        <taxon>Pseudomonadota</taxon>
        <taxon>Alphaproteobacteria</taxon>
        <taxon>Rhodospirillales</taxon>
        <taxon>Novispirillaceae</taxon>
        <taxon>Caenispirillum</taxon>
    </lineage>
</organism>
<dbReference type="Pfam" id="PF05035">
    <property type="entry name" value="DGOK"/>
    <property type="match status" value="1"/>
</dbReference>
<protein>
    <submittedName>
        <fullName evidence="1">2-dehydro-3-deoxygalactonokinase</fullName>
    </submittedName>
</protein>
<keyword evidence="2" id="KW-1185">Reference proteome</keyword>
<accession>K9HJ09</accession>
<sequence>MGARQAIVVDWGTTSFRAWLVDLDTAERLGEIPSGRGMKDVAAAEYPAYCHAMLSRWRERPDPPPVYMAGMVGAPTGWLFAPQPPLPVSAADLAAQVVAAPGLPDAWIIPGCRVDTADPDRVDVMRGEEVQIFGALALLDRRDGILCLPGTHSKWATVEDGRITDFHTFMTGEMYRAALDATILGQGVPASAPWDEAAFLKGLEAARQPGGLLNRLFTARGRRLYRDLGPEAVPSYLSGLLIGEEFRAAAEMAPSADPVPLIGAEPLRRPYEAAARAFGRAKQWVPAADATVRGCIDVIRQRP</sequence>
<dbReference type="InterPro" id="IPR007729">
    <property type="entry name" value="DGOK"/>
</dbReference>